<dbReference type="PANTHER" id="PTHR30217:SF6">
    <property type="entry name" value="TRNA HYDROXYLATION PROTEIN P"/>
    <property type="match status" value="1"/>
</dbReference>
<evidence type="ECO:0000256" key="2">
    <source>
        <dbReference type="ARBA" id="ARBA00022801"/>
    </source>
</evidence>
<evidence type="ECO:0000256" key="1">
    <source>
        <dbReference type="ARBA" id="ARBA00022670"/>
    </source>
</evidence>
<dbReference type="InterPro" id="IPR001539">
    <property type="entry name" value="Peptidase_U32"/>
</dbReference>
<keyword evidence="1 5" id="KW-0645">Protease</keyword>
<dbReference type="InterPro" id="IPR032525">
    <property type="entry name" value="Peptidase_U32_C"/>
</dbReference>
<dbReference type="PROSITE" id="PS01276">
    <property type="entry name" value="PEPTIDASE_U32"/>
    <property type="match status" value="1"/>
</dbReference>
<evidence type="ECO:0000313" key="5">
    <source>
        <dbReference type="EMBL" id="ALC15521.1"/>
    </source>
</evidence>
<comment type="similarity">
    <text evidence="3">Belongs to the peptidase U32 family.</text>
</comment>
<gene>
    <name evidence="5" type="ORF">DSOUD_0733</name>
</gene>
<dbReference type="EMBL" id="CP010802">
    <property type="protein sequence ID" value="ALC15521.1"/>
    <property type="molecule type" value="Genomic_DNA"/>
</dbReference>
<dbReference type="PANTHER" id="PTHR30217">
    <property type="entry name" value="PEPTIDASE U32 FAMILY"/>
    <property type="match status" value="1"/>
</dbReference>
<evidence type="ECO:0000259" key="4">
    <source>
        <dbReference type="Pfam" id="PF16325"/>
    </source>
</evidence>
<accession>A0A0M4CZM7</accession>
<dbReference type="InterPro" id="IPR051454">
    <property type="entry name" value="RNA/ubiquinone_mod_enzymes"/>
</dbReference>
<protein>
    <submittedName>
        <fullName evidence="5">Collagenase-like protease, PrtC family</fullName>
    </submittedName>
</protein>
<name>A0A0M4CZM7_9BACT</name>
<dbReference type="Pfam" id="PF16325">
    <property type="entry name" value="Peptidase_U32_C"/>
    <property type="match status" value="1"/>
</dbReference>
<keyword evidence="2" id="KW-0378">Hydrolase</keyword>
<dbReference type="AlphaFoldDB" id="A0A0M4CZM7"/>
<dbReference type="Pfam" id="PF01136">
    <property type="entry name" value="Peptidase_U32"/>
    <property type="match status" value="1"/>
</dbReference>
<dbReference type="STRING" id="1603606.DSOUD_0733"/>
<feature type="domain" description="Peptidase family U32 C-terminal" evidence="4">
    <location>
        <begin position="319"/>
        <end position="398"/>
    </location>
</feature>
<keyword evidence="6" id="KW-1185">Reference proteome</keyword>
<evidence type="ECO:0000313" key="6">
    <source>
        <dbReference type="Proteomes" id="UP000057158"/>
    </source>
</evidence>
<proteinExistence type="inferred from homology"/>
<dbReference type="GO" id="GO:0008233">
    <property type="term" value="F:peptidase activity"/>
    <property type="evidence" value="ECO:0007669"/>
    <property type="project" value="UniProtKB-KW"/>
</dbReference>
<sequence length="405" mass="44399">MSQPELLVPAGDMEKLETALDYGADAVYLGGEGFGLRALAGNFTLDGLARARELTAAQGKKLYLTLNAYLRPGDFAPLAAYLEKLRGLDLDAYIVSDPGVLALVREVDPQREIHLSTQANTTNAGAARFWQEAGVKRVNLARELTLEEMAAVRDGCDVELEVFVHGALCVAYSGRCLLSAALAGRSANQGLCAHPCRWGYALMEETRPGEFFPVEEDGRGTYILNSRDLCLVEHLPELLRAGVNSLKIEGRMKSRYYVAAVTRVYRDALDRYLTAPETWQVDPRWRDELEKISHRPYDRGFLFGGRDPLIHAADSRYLRAHDFVGVVLEAEGGQGLVAGRNRFFAGETLELIGPEMRQISFEVGPLTGPQGETLAAGQPNGRIVMALPPDARPGDLLRRAVKAEG</sequence>
<dbReference type="Gene3D" id="2.40.30.10">
    <property type="entry name" value="Translation factors"/>
    <property type="match status" value="1"/>
</dbReference>
<dbReference type="RefSeq" id="WP_053549719.1">
    <property type="nucleotide sequence ID" value="NZ_CP010802.1"/>
</dbReference>
<dbReference type="KEGG" id="des:DSOUD_0733"/>
<dbReference type="Proteomes" id="UP000057158">
    <property type="component" value="Chromosome"/>
</dbReference>
<dbReference type="OrthoDB" id="9807498at2"/>
<evidence type="ECO:0000256" key="3">
    <source>
        <dbReference type="ARBA" id="ARBA00038374"/>
    </source>
</evidence>
<dbReference type="GO" id="GO:0006508">
    <property type="term" value="P:proteolysis"/>
    <property type="evidence" value="ECO:0007669"/>
    <property type="project" value="UniProtKB-KW"/>
</dbReference>
<organism evidence="5 6">
    <name type="scientific">Desulfuromonas soudanensis</name>
    <dbReference type="NCBI Taxonomy" id="1603606"/>
    <lineage>
        <taxon>Bacteria</taxon>
        <taxon>Pseudomonadati</taxon>
        <taxon>Thermodesulfobacteriota</taxon>
        <taxon>Desulfuromonadia</taxon>
        <taxon>Desulfuromonadales</taxon>
        <taxon>Desulfuromonadaceae</taxon>
        <taxon>Desulfuromonas</taxon>
    </lineage>
</organism>
<reference evidence="5 6" key="1">
    <citation type="submission" date="2015-07" db="EMBL/GenBank/DDBJ databases">
        <title>Isolation and Genomic Characterization of a Novel Halophilic Metal-Reducing Deltaproteobacterium from the Deep Subsurface.</title>
        <authorList>
            <person name="Badalamenti J.P."/>
            <person name="Summers Z.M."/>
            <person name="Gralnick J.A."/>
            <person name="Bond D.R."/>
        </authorList>
    </citation>
    <scope>NUCLEOTIDE SEQUENCE [LARGE SCALE GENOMIC DNA]</scope>
    <source>
        <strain evidence="5 6">WTL</strain>
    </source>
</reference>
<dbReference type="PATRIC" id="fig|1603606.3.peg.802"/>